<sequence length="43" mass="4983">EFIKLVETAKDAGDRYYMVSLPRDESGIDTIRKFAKEVMPSFK</sequence>
<proteinExistence type="predicted"/>
<dbReference type="EMBL" id="BARS01011086">
    <property type="protein sequence ID" value="GAF99201.1"/>
    <property type="molecule type" value="Genomic_DNA"/>
</dbReference>
<organism evidence="1">
    <name type="scientific">marine sediment metagenome</name>
    <dbReference type="NCBI Taxonomy" id="412755"/>
    <lineage>
        <taxon>unclassified sequences</taxon>
        <taxon>metagenomes</taxon>
        <taxon>ecological metagenomes</taxon>
    </lineage>
</organism>
<accession>X0UIS7</accession>
<reference evidence="1" key="1">
    <citation type="journal article" date="2014" name="Front. Microbiol.">
        <title>High frequency of phylogenetically diverse reductive dehalogenase-homologous genes in deep subseafloor sedimentary metagenomes.</title>
        <authorList>
            <person name="Kawai M."/>
            <person name="Futagami T."/>
            <person name="Toyoda A."/>
            <person name="Takaki Y."/>
            <person name="Nishi S."/>
            <person name="Hori S."/>
            <person name="Arai W."/>
            <person name="Tsubouchi T."/>
            <person name="Morono Y."/>
            <person name="Uchiyama I."/>
            <person name="Ito T."/>
            <person name="Fujiyama A."/>
            <person name="Inagaki F."/>
            <person name="Takami H."/>
        </authorList>
    </citation>
    <scope>NUCLEOTIDE SEQUENCE</scope>
    <source>
        <strain evidence="1">Expedition CK06-06</strain>
    </source>
</reference>
<name>X0UIS7_9ZZZZ</name>
<evidence type="ECO:0008006" key="2">
    <source>
        <dbReference type="Google" id="ProtNLM"/>
    </source>
</evidence>
<feature type="non-terminal residue" evidence="1">
    <location>
        <position position="1"/>
    </location>
</feature>
<evidence type="ECO:0000313" key="1">
    <source>
        <dbReference type="EMBL" id="GAF99201.1"/>
    </source>
</evidence>
<comment type="caution">
    <text evidence="1">The sequence shown here is derived from an EMBL/GenBank/DDBJ whole genome shotgun (WGS) entry which is preliminary data.</text>
</comment>
<gene>
    <name evidence="1" type="ORF">S01H1_20302</name>
</gene>
<dbReference type="AlphaFoldDB" id="X0UIS7"/>
<protein>
    <recommendedName>
        <fullName evidence="2">Luciferase-like domain-containing protein</fullName>
    </recommendedName>
</protein>